<comment type="caution">
    <text evidence="3">The sequence shown here is derived from an EMBL/GenBank/DDBJ whole genome shotgun (WGS) entry which is preliminary data.</text>
</comment>
<evidence type="ECO:0000256" key="1">
    <source>
        <dbReference type="SAM" id="SignalP"/>
    </source>
</evidence>
<name>A0A368URQ0_MARNT</name>
<dbReference type="EMBL" id="QNSA01000011">
    <property type="protein sequence ID" value="RBP69749.1"/>
    <property type="molecule type" value="Genomic_DNA"/>
</dbReference>
<dbReference type="Proteomes" id="UP000252795">
    <property type="component" value="Unassembled WGS sequence"/>
</dbReference>
<feature type="signal peptide" evidence="1">
    <location>
        <begin position="1"/>
        <end position="25"/>
    </location>
</feature>
<reference evidence="3 4" key="1">
    <citation type="submission" date="2018-07" db="EMBL/GenBank/DDBJ databases">
        <title>Freshwater and sediment microbial communities from various areas in North America, analyzing microbe dynamics in response to fracking.</title>
        <authorList>
            <person name="Lamendella R."/>
        </authorList>
    </citation>
    <scope>NUCLEOTIDE SEQUENCE [LARGE SCALE GENOMIC DNA]</scope>
    <source>
        <strain evidence="3 4">114E</strain>
        <strain evidence="2 5">114E_o</strain>
    </source>
</reference>
<dbReference type="RefSeq" id="WP_113880457.1">
    <property type="nucleotide sequence ID" value="NZ_QNSA01000011.1"/>
</dbReference>
<evidence type="ECO:0000313" key="5">
    <source>
        <dbReference type="Proteomes" id="UP000253065"/>
    </source>
</evidence>
<dbReference type="Proteomes" id="UP000253065">
    <property type="component" value="Unassembled WGS sequence"/>
</dbReference>
<evidence type="ECO:0000313" key="4">
    <source>
        <dbReference type="Proteomes" id="UP000252795"/>
    </source>
</evidence>
<keyword evidence="1" id="KW-0732">Signal</keyword>
<proteinExistence type="predicted"/>
<dbReference type="AlphaFoldDB" id="A0A368URQ0"/>
<gene>
    <name evidence="3" type="ORF">DET51_1115</name>
    <name evidence="2" type="ORF">DET64_1115</name>
</gene>
<evidence type="ECO:0000313" key="2">
    <source>
        <dbReference type="EMBL" id="RBP69749.1"/>
    </source>
</evidence>
<evidence type="ECO:0000313" key="3">
    <source>
        <dbReference type="EMBL" id="RCW31462.1"/>
    </source>
</evidence>
<protein>
    <submittedName>
        <fullName evidence="3">Uncharacterized protein</fullName>
    </submittedName>
</protein>
<sequence length="143" mass="16626">MPIRKKHFQFLGTLFISLLPMTTFAGQNPNGLEVFDGLWGWEPSNFPTTCDKNPHTFTFSENGKKAYLEFIKPRGESDENITVYSVHEIKGNRITMSIDGEERLDDEGNPVVWDLVLLNKNEYVWHRHDWSFYQFTPPVVRCG</sequence>
<organism evidence="3 4">
    <name type="scientific">Marinobacter nauticus</name>
    <name type="common">Marinobacter hydrocarbonoclasticus</name>
    <name type="synonym">Marinobacter aquaeolei</name>
    <dbReference type="NCBI Taxonomy" id="2743"/>
    <lineage>
        <taxon>Bacteria</taxon>
        <taxon>Pseudomonadati</taxon>
        <taxon>Pseudomonadota</taxon>
        <taxon>Gammaproteobacteria</taxon>
        <taxon>Pseudomonadales</taxon>
        <taxon>Marinobacteraceae</taxon>
        <taxon>Marinobacter</taxon>
    </lineage>
</organism>
<accession>A0A368URQ0</accession>
<feature type="chain" id="PRO_5016753342" evidence="1">
    <location>
        <begin position="26"/>
        <end position="143"/>
    </location>
</feature>
<dbReference type="EMBL" id="QPJB01000011">
    <property type="protein sequence ID" value="RCW31462.1"/>
    <property type="molecule type" value="Genomic_DNA"/>
</dbReference>
<keyword evidence="5" id="KW-1185">Reference proteome</keyword>